<proteinExistence type="predicted"/>
<organism evidence="1 2">
    <name type="scientific">Vallitalea pronyensis</name>
    <dbReference type="NCBI Taxonomy" id="1348613"/>
    <lineage>
        <taxon>Bacteria</taxon>
        <taxon>Bacillati</taxon>
        <taxon>Bacillota</taxon>
        <taxon>Clostridia</taxon>
        <taxon>Lachnospirales</taxon>
        <taxon>Vallitaleaceae</taxon>
        <taxon>Vallitalea</taxon>
    </lineage>
</organism>
<accession>A0A8J8SH94</accession>
<dbReference type="Proteomes" id="UP000683246">
    <property type="component" value="Chromosome"/>
</dbReference>
<protein>
    <submittedName>
        <fullName evidence="1">Uncharacterized protein</fullName>
    </submittedName>
</protein>
<dbReference type="KEGG" id="vpy:HZI73_15650"/>
<dbReference type="AlphaFoldDB" id="A0A8J8SH94"/>
<sequence length="59" mass="6597">MKEKLHALLEVRKIGALLVVMLFLVLSALGKIDADKSYSIIIMVVTFYFGKSTALDRPE</sequence>
<dbReference type="RefSeq" id="WP_212694321.1">
    <property type="nucleotide sequence ID" value="NZ_CP058649.1"/>
</dbReference>
<name>A0A8J8SH94_9FIRM</name>
<gene>
    <name evidence="1" type="ORF">HZI73_15650</name>
</gene>
<evidence type="ECO:0000313" key="2">
    <source>
        <dbReference type="Proteomes" id="UP000683246"/>
    </source>
</evidence>
<evidence type="ECO:0000313" key="1">
    <source>
        <dbReference type="EMBL" id="QUI23635.1"/>
    </source>
</evidence>
<keyword evidence="2" id="KW-1185">Reference proteome</keyword>
<reference evidence="1" key="1">
    <citation type="submission" date="2020-07" db="EMBL/GenBank/DDBJ databases">
        <title>Vallitalea pronyensis genome.</title>
        <authorList>
            <person name="Postec A."/>
        </authorList>
    </citation>
    <scope>NUCLEOTIDE SEQUENCE</scope>
    <source>
        <strain evidence="1">FatNI3</strain>
    </source>
</reference>
<dbReference type="EMBL" id="CP058649">
    <property type="protein sequence ID" value="QUI23635.1"/>
    <property type="molecule type" value="Genomic_DNA"/>
</dbReference>